<feature type="region of interest" description="Disordered" evidence="1">
    <location>
        <begin position="385"/>
        <end position="404"/>
    </location>
</feature>
<evidence type="ECO:0000313" key="3">
    <source>
        <dbReference type="Proteomes" id="UP000664859"/>
    </source>
</evidence>
<reference evidence="2" key="1">
    <citation type="submission" date="2021-02" db="EMBL/GenBank/DDBJ databases">
        <title>First Annotated Genome of the Yellow-green Alga Tribonema minus.</title>
        <authorList>
            <person name="Mahan K.M."/>
        </authorList>
    </citation>
    <scope>NUCLEOTIDE SEQUENCE</scope>
    <source>
        <strain evidence="2">UTEX B ZZ1240</strain>
    </source>
</reference>
<organism evidence="2 3">
    <name type="scientific">Tribonema minus</name>
    <dbReference type="NCBI Taxonomy" id="303371"/>
    <lineage>
        <taxon>Eukaryota</taxon>
        <taxon>Sar</taxon>
        <taxon>Stramenopiles</taxon>
        <taxon>Ochrophyta</taxon>
        <taxon>PX clade</taxon>
        <taxon>Xanthophyceae</taxon>
        <taxon>Tribonematales</taxon>
        <taxon>Tribonemataceae</taxon>
        <taxon>Tribonema</taxon>
    </lineage>
</organism>
<keyword evidence="3" id="KW-1185">Reference proteome</keyword>
<protein>
    <submittedName>
        <fullName evidence="2">Uncharacterized protein</fullName>
    </submittedName>
</protein>
<accession>A0A836C8B3</accession>
<sequence length="1153" mass="120369">MLGLAAMIQRGLMAMAMEFCEVQDSNAASLGERSMLDDHFDLSDLLLKRHALRQLGLPLTVVAGKIGRVRLRGLSAVLTGGTITLEIEDVYLVVAPCGDAADPDAAIAVRRFWLACREKFKGPDARYRNYFLEAALRLKPNWRDKNARKTALRRRVQTYVTKKLVAGGQVTVRRLHVRIECAAAHGGSSAQKGLCDAAFGLQVPLLSVVNCAAADATFALDASGTPVTADPLKGAAASYVHKRLEIKGLQAYVDKGVASYTHAAAGGGGVGGTWDVFGDDWQREGRHLLVVRPLDITAAATVRQVEVKVPAGAAGKSKKNRLLFLPKALSCTCSALVTTLSTQQVVLVAQLASALAQRARQLRYARRVPRGSAAVRALPPAVLLPGANRDGAAPPSDQPEGSQGEVDKLLPHLAWPAEGGGGQLQVEVGGSGGAGGALEFMIGELGAGGRARNLWRYACACVRAHVRARSRDWAAELLRQVESHRPPPQQQQLRQRLSAAPAALRQAARYVSLFARTLPTHVTAPNAAVDLQRLAVPPLPLLSKREQLELADLDAALRTDQILFLRAGARVSAHLAATSSSSKGKAGGAQGRVAWPPEGLVALLHSLLLIRLARIEAKAAAKAAEAVDGVEEDAGGSTDDQGMDAMVMDYFSKDGQKLDKVQNEQFSDDESDDESVVESDDEAEQAGLMTDAESTPLAAAKTNAAPTQVAGLLGSMLQAARTYVIIEAASLELSAPPADGSASATPLLRGSVGTAALRLYGSTAQQVGWWEASVARAQAQCWQADVRHWHDLFAAGAAKGGDAQQQMLLLRLVFDPKRQLCPLFAPGGSHSVQVNASAPLAATGLSSPPLSNSSSSASGLAASRAGLLAQLRCHAVLGPWAVSLPADLTTNVISTWLNAPVDVRNGAALRGVRGGGSGGGGSGGGGGSSVAAAVCEALVALCSADLEPGLRTVYSPFTGPGKNKRVAEGSGETALAVTQWVISALHRAGVMPPLLQDMVQQADVEGVIVQLLHCMLPHDFDLKVRLPQAVVNVGATARSTIAAAETCASILGVRDAQQQGCVADDGGGAASEANSMPAALDDGLSMHLLVDSVGLDVCSSNATELWIQTNSSKCRLRATEQALRMVAGSLVGGTISLRHALAAAVELEQCSSE</sequence>
<comment type="caution">
    <text evidence="2">The sequence shown here is derived from an EMBL/GenBank/DDBJ whole genome shotgun (WGS) entry which is preliminary data.</text>
</comment>
<dbReference type="EMBL" id="JAFCMP010000545">
    <property type="protein sequence ID" value="KAG5175857.1"/>
    <property type="molecule type" value="Genomic_DNA"/>
</dbReference>
<proteinExistence type="predicted"/>
<evidence type="ECO:0000313" key="2">
    <source>
        <dbReference type="EMBL" id="KAG5175857.1"/>
    </source>
</evidence>
<dbReference type="AlphaFoldDB" id="A0A836C8B3"/>
<evidence type="ECO:0000256" key="1">
    <source>
        <dbReference type="SAM" id="MobiDB-lite"/>
    </source>
</evidence>
<dbReference type="Proteomes" id="UP000664859">
    <property type="component" value="Unassembled WGS sequence"/>
</dbReference>
<feature type="region of interest" description="Disordered" evidence="1">
    <location>
        <begin position="662"/>
        <end position="686"/>
    </location>
</feature>
<name>A0A836C8B3_9STRA</name>
<feature type="compositionally biased region" description="Acidic residues" evidence="1">
    <location>
        <begin position="666"/>
        <end position="684"/>
    </location>
</feature>
<gene>
    <name evidence="2" type="ORF">JKP88DRAFT_337388</name>
</gene>